<dbReference type="GO" id="GO:0006361">
    <property type="term" value="P:transcription initiation at RNA polymerase I promoter"/>
    <property type="evidence" value="ECO:0007669"/>
    <property type="project" value="InterPro"/>
</dbReference>
<feature type="compositionally biased region" description="Low complexity" evidence="2">
    <location>
        <begin position="62"/>
        <end position="72"/>
    </location>
</feature>
<comment type="caution">
    <text evidence="3">The sequence shown here is derived from an EMBL/GenBank/DDBJ whole genome shotgun (WGS) entry which is preliminary data.</text>
</comment>
<dbReference type="GO" id="GO:0001181">
    <property type="term" value="F:RNA polymerase I general transcription initiation factor activity"/>
    <property type="evidence" value="ECO:0007669"/>
    <property type="project" value="InterPro"/>
</dbReference>
<dbReference type="GO" id="GO:0001042">
    <property type="term" value="F:RNA polymerase I core binding"/>
    <property type="evidence" value="ECO:0007669"/>
    <property type="project" value="TreeGrafter"/>
</dbReference>
<evidence type="ECO:0008006" key="5">
    <source>
        <dbReference type="Google" id="ProtNLM"/>
    </source>
</evidence>
<dbReference type="VEuPathDB" id="FungiDB:MGL_2971"/>
<name>A8Q6H8_MALGO</name>
<feature type="region of interest" description="Disordered" evidence="2">
    <location>
        <begin position="40"/>
        <end position="84"/>
    </location>
</feature>
<dbReference type="OrthoDB" id="26970at2759"/>
<feature type="compositionally biased region" description="Polar residues" evidence="2">
    <location>
        <begin position="566"/>
        <end position="576"/>
    </location>
</feature>
<dbReference type="PANTHER" id="PTHR12790:SF0">
    <property type="entry name" value="RNA POLYMERASE I-SPECIFIC TRANSCRIPTION INITIATION FACTOR RRN3-RELATED"/>
    <property type="match status" value="1"/>
</dbReference>
<dbReference type="InterPro" id="IPR007991">
    <property type="entry name" value="RNA_pol_I_trans_ini_fac_RRN3"/>
</dbReference>
<dbReference type="GO" id="GO:0005634">
    <property type="term" value="C:nucleus"/>
    <property type="evidence" value="ECO:0007669"/>
    <property type="project" value="TreeGrafter"/>
</dbReference>
<gene>
    <name evidence="3" type="ORF">MGL_2971</name>
</gene>
<protein>
    <recommendedName>
        <fullName evidence="5">RNA polymerase I-specific transcription initiation factor RRN3</fullName>
    </recommendedName>
</protein>
<dbReference type="PANTHER" id="PTHR12790">
    <property type="entry name" value="TRANSCRIPTION INITIATION FACTOR IA RRN3"/>
    <property type="match status" value="1"/>
</dbReference>
<keyword evidence="4" id="KW-1185">Reference proteome</keyword>
<feature type="compositionally biased region" description="Acidic residues" evidence="2">
    <location>
        <begin position="501"/>
        <end position="542"/>
    </location>
</feature>
<evidence type="ECO:0000313" key="4">
    <source>
        <dbReference type="Proteomes" id="UP000008837"/>
    </source>
</evidence>
<dbReference type="InParanoid" id="A8Q6H8"/>
<dbReference type="STRING" id="425265.A8Q6H8"/>
<dbReference type="FunCoup" id="A8Q6H8">
    <property type="interactions" value="395"/>
</dbReference>
<evidence type="ECO:0000256" key="2">
    <source>
        <dbReference type="SAM" id="MobiDB-lite"/>
    </source>
</evidence>
<comment type="similarity">
    <text evidence="1">Belongs to the RRN3 family.</text>
</comment>
<dbReference type="KEGG" id="mgl:MGL_2971"/>
<organism evidence="3 4">
    <name type="scientific">Malassezia globosa (strain ATCC MYA-4612 / CBS 7966)</name>
    <name type="common">Dandruff-associated fungus</name>
    <dbReference type="NCBI Taxonomy" id="425265"/>
    <lineage>
        <taxon>Eukaryota</taxon>
        <taxon>Fungi</taxon>
        <taxon>Dikarya</taxon>
        <taxon>Basidiomycota</taxon>
        <taxon>Ustilaginomycotina</taxon>
        <taxon>Malasseziomycetes</taxon>
        <taxon>Malasseziales</taxon>
        <taxon>Malasseziaceae</taxon>
        <taxon>Malassezia</taxon>
    </lineage>
</organism>
<dbReference type="AlphaFoldDB" id="A8Q6H8"/>
<evidence type="ECO:0000313" key="3">
    <source>
        <dbReference type="EMBL" id="EDP42771.1"/>
    </source>
</evidence>
<sequence>MTEYCEALTEPIWSVIIDHTLQIDVAIQVELDELEEQGIEPTTHRSLSKVLDQGMSEDSDSEGSLSCSSSGSRGDKDLAGTITHDDDDAFDALEDLSDEDGYDASDALDPGLRATDAMHEPAWNEVAVLAGKLDAIMKALHEFLERQVGTPRSQNMLTRRYQLYQTLLGLFTRTILTTFKSRHVQFIMFWFASLDHEFADMFLGTLLSKSLYAVPTAGTSETGESATILRIAAASYVASYVARARYIDASTTRMVVLNLCTFMDACLEAFAAQGATAPPPGAREHAVFYAVTQAVFYVFCFRWRDLRDGAVSDAPSFALDDEGTPSLAATYPTAGSFELSPQLMPVLHASSLSSVSSSTPSVTGERGWAPGLAVVQRAITSPLNPIRYCNAHVVQQFAYVAQYTDFLYCYSVMEANAYRQQASFADTGGASRQAGSLPARREATPTTGPNAQPGAATGARSDAPAALPTPALDIFFPFDPYRLRDSSSFVHRLYREWADVAPDEDDAEHEDDDGDAGEDEDEHEERDLVGDAEEGDDDDDDISILPHDEVTKLSTVLKRSQKDTSHANATPESIAQSMEAMSISPYTG</sequence>
<accession>A8Q6H8</accession>
<dbReference type="EMBL" id="AAYY01000010">
    <property type="protein sequence ID" value="EDP42771.1"/>
    <property type="molecule type" value="Genomic_DNA"/>
</dbReference>
<dbReference type="RefSeq" id="XP_001729985.1">
    <property type="nucleotide sequence ID" value="XM_001729933.1"/>
</dbReference>
<dbReference type="Pfam" id="PF05327">
    <property type="entry name" value="RRN3"/>
    <property type="match status" value="1"/>
</dbReference>
<feature type="region of interest" description="Disordered" evidence="2">
    <location>
        <begin position="428"/>
        <end position="464"/>
    </location>
</feature>
<dbReference type="GeneID" id="5854292"/>
<dbReference type="Proteomes" id="UP000008837">
    <property type="component" value="Unassembled WGS sequence"/>
</dbReference>
<evidence type="ECO:0000256" key="1">
    <source>
        <dbReference type="ARBA" id="ARBA00010098"/>
    </source>
</evidence>
<reference evidence="3 4" key="1">
    <citation type="journal article" date="2007" name="Proc. Natl. Acad. Sci. U.S.A.">
        <title>Dandruff-associated Malassezia genomes reveal convergent and divergent virulence traits shared with plant and human fungal pathogens.</title>
        <authorList>
            <person name="Xu J."/>
            <person name="Saunders C.W."/>
            <person name="Hu P."/>
            <person name="Grant R.A."/>
            <person name="Boekhout T."/>
            <person name="Kuramae E.E."/>
            <person name="Kronstad J.W."/>
            <person name="Deangelis Y.M."/>
            <person name="Reeder N.L."/>
            <person name="Johnstone K.R."/>
            <person name="Leland M."/>
            <person name="Fieno A.M."/>
            <person name="Begley W.M."/>
            <person name="Sun Y."/>
            <person name="Lacey M.P."/>
            <person name="Chaudhary T."/>
            <person name="Keough T."/>
            <person name="Chu L."/>
            <person name="Sears R."/>
            <person name="Yuan B."/>
            <person name="Dawson T.L.Jr."/>
        </authorList>
    </citation>
    <scope>NUCLEOTIDE SEQUENCE [LARGE SCALE GENOMIC DNA]</scope>
    <source>
        <strain evidence="4">ATCC MYA-4612 / CBS 7966</strain>
    </source>
</reference>
<feature type="region of interest" description="Disordered" evidence="2">
    <location>
        <begin position="501"/>
        <end position="588"/>
    </location>
</feature>
<proteinExistence type="inferred from homology"/>